<dbReference type="EMBL" id="CABFNO020001476">
    <property type="protein sequence ID" value="CAG9990932.1"/>
    <property type="molecule type" value="Genomic_DNA"/>
</dbReference>
<dbReference type="AlphaFoldDB" id="A0A9N9UN94"/>
<comment type="subcellular location">
    <subcellularLocation>
        <location evidence="2">Secreted</location>
    </subcellularLocation>
</comment>
<evidence type="ECO:0000259" key="16">
    <source>
        <dbReference type="Pfam" id="PF03443"/>
    </source>
</evidence>
<evidence type="ECO:0000256" key="10">
    <source>
        <dbReference type="ARBA" id="ARBA00023157"/>
    </source>
</evidence>
<proteinExistence type="inferred from homology"/>
<keyword evidence="4" id="KW-0479">Metal-binding</keyword>
<keyword evidence="8" id="KW-0186">Copper</keyword>
<evidence type="ECO:0000256" key="13">
    <source>
        <dbReference type="ARBA" id="ARBA00044502"/>
    </source>
</evidence>
<evidence type="ECO:0000313" key="18">
    <source>
        <dbReference type="Proteomes" id="UP000754883"/>
    </source>
</evidence>
<evidence type="ECO:0000256" key="4">
    <source>
        <dbReference type="ARBA" id="ARBA00022723"/>
    </source>
</evidence>
<evidence type="ECO:0000256" key="12">
    <source>
        <dbReference type="ARBA" id="ARBA00023326"/>
    </source>
</evidence>
<comment type="cofactor">
    <cofactor evidence="1">
        <name>Cu(2+)</name>
        <dbReference type="ChEBI" id="CHEBI:29036"/>
    </cofactor>
</comment>
<feature type="domain" description="Auxiliary Activity family 9 catalytic" evidence="16">
    <location>
        <begin position="234"/>
        <end position="395"/>
    </location>
</feature>
<dbReference type="OrthoDB" id="6038816at2759"/>
<feature type="domain" description="Auxiliary Activity family 9 catalytic" evidence="16">
    <location>
        <begin position="2"/>
        <end position="201"/>
    </location>
</feature>
<dbReference type="Pfam" id="PF03443">
    <property type="entry name" value="AA9"/>
    <property type="match status" value="2"/>
</dbReference>
<dbReference type="GO" id="GO:0004497">
    <property type="term" value="F:monooxygenase activity"/>
    <property type="evidence" value="ECO:0007669"/>
    <property type="project" value="UniProtKB-KW"/>
</dbReference>
<evidence type="ECO:0000256" key="2">
    <source>
        <dbReference type="ARBA" id="ARBA00004613"/>
    </source>
</evidence>
<keyword evidence="3" id="KW-0964">Secreted</keyword>
<name>A0A9N9UN94_9HYPO</name>
<dbReference type="InterPro" id="IPR005103">
    <property type="entry name" value="AA9_LPMO"/>
</dbReference>
<reference evidence="17" key="1">
    <citation type="submission" date="2021-10" db="EMBL/GenBank/DDBJ databases">
        <authorList>
            <person name="Piombo E."/>
        </authorList>
    </citation>
    <scope>NUCLEOTIDE SEQUENCE</scope>
</reference>
<accession>A0A9N9UN94</accession>
<keyword evidence="9" id="KW-0503">Monooxygenase</keyword>
<gene>
    <name evidence="17" type="ORF">CBYS24578_00007158</name>
</gene>
<keyword evidence="10" id="KW-1015">Disulfide bond</keyword>
<dbReference type="GO" id="GO:0005576">
    <property type="term" value="C:extracellular region"/>
    <property type="evidence" value="ECO:0007669"/>
    <property type="project" value="UniProtKB-SubCell"/>
</dbReference>
<evidence type="ECO:0000256" key="6">
    <source>
        <dbReference type="ARBA" id="ARBA00023001"/>
    </source>
</evidence>
<keyword evidence="12" id="KW-0624">Polysaccharide degradation</keyword>
<dbReference type="EC" id="1.14.99.56" evidence="15"/>
<organism evidence="17 18">
    <name type="scientific">Clonostachys byssicola</name>
    <dbReference type="NCBI Taxonomy" id="160290"/>
    <lineage>
        <taxon>Eukaryota</taxon>
        <taxon>Fungi</taxon>
        <taxon>Dikarya</taxon>
        <taxon>Ascomycota</taxon>
        <taxon>Pezizomycotina</taxon>
        <taxon>Sordariomycetes</taxon>
        <taxon>Hypocreomycetidae</taxon>
        <taxon>Hypocreales</taxon>
        <taxon>Bionectriaceae</taxon>
        <taxon>Clonostachys</taxon>
    </lineage>
</organism>
<dbReference type="PANTHER" id="PTHR33353:SF10">
    <property type="entry name" value="ENDO-BETA-1,4-GLUCANASE D"/>
    <property type="match status" value="1"/>
</dbReference>
<dbReference type="Gene3D" id="2.70.50.70">
    <property type="match status" value="2"/>
</dbReference>
<dbReference type="InterPro" id="IPR049892">
    <property type="entry name" value="AA9"/>
</dbReference>
<keyword evidence="18" id="KW-1185">Reference proteome</keyword>
<evidence type="ECO:0000313" key="17">
    <source>
        <dbReference type="EMBL" id="CAG9990932.1"/>
    </source>
</evidence>
<comment type="similarity">
    <text evidence="13">Belongs to the polysaccharide monooxygenase AA9 family.</text>
</comment>
<dbReference type="GO" id="GO:0030245">
    <property type="term" value="P:cellulose catabolic process"/>
    <property type="evidence" value="ECO:0007669"/>
    <property type="project" value="UniProtKB-KW"/>
</dbReference>
<dbReference type="PANTHER" id="PTHR33353">
    <property type="entry name" value="PUTATIVE (AFU_ORTHOLOGUE AFUA_1G12560)-RELATED"/>
    <property type="match status" value="1"/>
</dbReference>
<evidence type="ECO:0000256" key="15">
    <source>
        <dbReference type="ARBA" id="ARBA00047174"/>
    </source>
</evidence>
<comment type="caution">
    <text evidence="17">The sequence shown here is derived from an EMBL/GenBank/DDBJ whole genome shotgun (WGS) entry which is preliminary data.</text>
</comment>
<keyword evidence="6" id="KW-0136">Cellulose degradation</keyword>
<evidence type="ECO:0000256" key="9">
    <source>
        <dbReference type="ARBA" id="ARBA00023033"/>
    </source>
</evidence>
<dbReference type="Proteomes" id="UP000754883">
    <property type="component" value="Unassembled WGS sequence"/>
</dbReference>
<evidence type="ECO:0000256" key="8">
    <source>
        <dbReference type="ARBA" id="ARBA00023008"/>
    </source>
</evidence>
<keyword evidence="5" id="KW-0732">Signal</keyword>
<evidence type="ECO:0000256" key="5">
    <source>
        <dbReference type="ARBA" id="ARBA00022729"/>
    </source>
</evidence>
<evidence type="ECO:0000256" key="3">
    <source>
        <dbReference type="ARBA" id="ARBA00022525"/>
    </source>
</evidence>
<keyword evidence="7" id="KW-0560">Oxidoreductase</keyword>
<keyword evidence="11" id="KW-0119">Carbohydrate metabolism</keyword>
<evidence type="ECO:0000256" key="1">
    <source>
        <dbReference type="ARBA" id="ARBA00001973"/>
    </source>
</evidence>
<dbReference type="GO" id="GO:0046872">
    <property type="term" value="F:metal ion binding"/>
    <property type="evidence" value="ECO:0007669"/>
    <property type="project" value="UniProtKB-KW"/>
</dbReference>
<evidence type="ECO:0000256" key="14">
    <source>
        <dbReference type="ARBA" id="ARBA00045077"/>
    </source>
</evidence>
<evidence type="ECO:0000256" key="7">
    <source>
        <dbReference type="ARBA" id="ARBA00023002"/>
    </source>
</evidence>
<comment type="catalytic activity">
    <reaction evidence="14">
        <text>[(1-&gt;4)-beta-D-glucosyl]n+m + reduced acceptor + O2 = 4-dehydro-beta-D-glucosyl-[(1-&gt;4)-beta-D-glucosyl]n-1 + [(1-&gt;4)-beta-D-glucosyl]m + acceptor + H2O.</text>
        <dbReference type="EC" id="1.14.99.56"/>
    </reaction>
</comment>
<evidence type="ECO:0000256" key="11">
    <source>
        <dbReference type="ARBA" id="ARBA00023277"/>
    </source>
</evidence>
<sequence length="437" mass="48234">MFSRMKVNGNISEHWEYVRNVTTNWAYNPSGYVRQWVPYYDIYDDNIRCGRGAAISGPGVKLLTVPAGDDVVFVVGMADGSSEDNKAIYHEGPMQAYLSRVPDDQAIEEYQGDGDWFKIDYLGPKDQTTWTVLGTREVPFKIPETTPPGKYLIRAEQVFPFNSDFNATQFYVNCAHLDIVGPGGGIPVPTVKFPGAYDLFDRNAFPWLIVNGTLSDRFQYIREVLPLDGTRLVNPQERLGSLNETCGRGAWQFGPSTQTATVLAGTEVGFRLGEKGGYEYLFHEGPATLYASRVPENVDIEDYAGHEDGAEWFKIGYMGPADDKTWSSYGLRELNFTIPEAIPAGKYLLRMEHLFLMVDDGTGYIQLFVNCAQVDIVGSGAGVPVPSLKFPGSYVVGETVGTTVTEEQKGIYDPATKQVIVTGLLDYVAPGGPVWLG</sequence>
<protein>
    <recommendedName>
        <fullName evidence="15">lytic cellulose monooxygenase (C4-dehydrogenating)</fullName>
        <ecNumber evidence="15">1.14.99.56</ecNumber>
    </recommendedName>
</protein>